<evidence type="ECO:0000313" key="1">
    <source>
        <dbReference type="EMBL" id="KAK3065616.1"/>
    </source>
</evidence>
<feature type="non-terminal residue" evidence="1">
    <location>
        <position position="282"/>
    </location>
</feature>
<gene>
    <name evidence="1" type="ORF">LTS18_002616</name>
</gene>
<protein>
    <submittedName>
        <fullName evidence="1">Uncharacterized protein</fullName>
    </submittedName>
</protein>
<comment type="caution">
    <text evidence="1">The sequence shown here is derived from an EMBL/GenBank/DDBJ whole genome shotgun (WGS) entry which is preliminary data.</text>
</comment>
<name>A0ACC3DDK5_9PEZI</name>
<dbReference type="EMBL" id="JAWDJW010006332">
    <property type="protein sequence ID" value="KAK3065616.1"/>
    <property type="molecule type" value="Genomic_DNA"/>
</dbReference>
<keyword evidence="2" id="KW-1185">Reference proteome</keyword>
<organism evidence="1 2">
    <name type="scientific">Coniosporium uncinatum</name>
    <dbReference type="NCBI Taxonomy" id="93489"/>
    <lineage>
        <taxon>Eukaryota</taxon>
        <taxon>Fungi</taxon>
        <taxon>Dikarya</taxon>
        <taxon>Ascomycota</taxon>
        <taxon>Pezizomycotina</taxon>
        <taxon>Dothideomycetes</taxon>
        <taxon>Dothideomycetes incertae sedis</taxon>
        <taxon>Coniosporium</taxon>
    </lineage>
</organism>
<evidence type="ECO:0000313" key="2">
    <source>
        <dbReference type="Proteomes" id="UP001186974"/>
    </source>
</evidence>
<sequence length="282" mass="31091">MRGLELLDDFSLLVSQTLLQALPNHATLKQYIEAWSVRLLVLREVSSYLSDLQVVRKAFELGWDATAGMENWHPSTAQGKNTIDTIDEVLKDKLARLGTKLDHMLDLLEGREDRLPEQWIDGFEELEADYGRWIADAQRRMFELDMLAAKSPLNAPNAVLKTRRGSRSNHSSSVGPEEPSPHTAVNSATPDTKVASAATSRQDSLRSLSSPKPQVDGLEYPFPQDATKQDSTRDIDTDLTGGTSTDDEAELAVAEVVDVKPSLIKRASMASIESFSPGSIRS</sequence>
<reference evidence="1" key="1">
    <citation type="submission" date="2024-09" db="EMBL/GenBank/DDBJ databases">
        <title>Black Yeasts Isolated from many extreme environments.</title>
        <authorList>
            <person name="Coleine C."/>
            <person name="Stajich J.E."/>
            <person name="Selbmann L."/>
        </authorList>
    </citation>
    <scope>NUCLEOTIDE SEQUENCE</scope>
    <source>
        <strain evidence="1">CCFEE 5737</strain>
    </source>
</reference>
<dbReference type="Proteomes" id="UP001186974">
    <property type="component" value="Unassembled WGS sequence"/>
</dbReference>
<proteinExistence type="predicted"/>
<accession>A0ACC3DDK5</accession>